<feature type="domain" description="HD" evidence="8">
    <location>
        <begin position="334"/>
        <end position="427"/>
    </location>
</feature>
<evidence type="ECO:0000256" key="3">
    <source>
        <dbReference type="ARBA" id="ARBA00022801"/>
    </source>
</evidence>
<dbReference type="InterPro" id="IPR006674">
    <property type="entry name" value="HD_domain"/>
</dbReference>
<dbReference type="SUPFAM" id="SSF109604">
    <property type="entry name" value="HD-domain/PDEase-like"/>
    <property type="match status" value="1"/>
</dbReference>
<keyword evidence="1 5" id="KW-0540">Nuclease</keyword>
<proteinExistence type="inferred from homology"/>
<dbReference type="InterPro" id="IPR006675">
    <property type="entry name" value="HDIG_dom"/>
</dbReference>
<organism evidence="9 10">
    <name type="scientific">Holdemania filiformis</name>
    <dbReference type="NCBI Taxonomy" id="61171"/>
    <lineage>
        <taxon>Bacteria</taxon>
        <taxon>Bacillati</taxon>
        <taxon>Bacillota</taxon>
        <taxon>Erysipelotrichia</taxon>
        <taxon>Erysipelotrichales</taxon>
        <taxon>Erysipelotrichaceae</taxon>
        <taxon>Holdemania</taxon>
    </lineage>
</organism>
<dbReference type="GO" id="GO:0004521">
    <property type="term" value="F:RNA endonuclease activity"/>
    <property type="evidence" value="ECO:0007669"/>
    <property type="project" value="UniProtKB-UniRule"/>
</dbReference>
<keyword evidence="3 5" id="KW-0378">Hydrolase</keyword>
<dbReference type="CDD" id="cd00077">
    <property type="entry name" value="HDc"/>
    <property type="match status" value="1"/>
</dbReference>
<dbReference type="HAMAP" id="MF_00335">
    <property type="entry name" value="RNase_Y"/>
    <property type="match status" value="1"/>
</dbReference>
<evidence type="ECO:0000256" key="6">
    <source>
        <dbReference type="NCBIfam" id="TIGR03319"/>
    </source>
</evidence>
<keyword evidence="10" id="KW-1185">Reference proteome</keyword>
<evidence type="ECO:0000259" key="8">
    <source>
        <dbReference type="PROSITE" id="PS51831"/>
    </source>
</evidence>
<dbReference type="PANTHER" id="PTHR12826">
    <property type="entry name" value="RIBONUCLEASE Y"/>
    <property type="match status" value="1"/>
</dbReference>
<evidence type="ECO:0000256" key="7">
    <source>
        <dbReference type="SAM" id="Coils"/>
    </source>
</evidence>
<name>A0A412G6V0_9FIRM</name>
<dbReference type="PROSITE" id="PS51831">
    <property type="entry name" value="HD"/>
    <property type="match status" value="1"/>
</dbReference>
<dbReference type="NCBIfam" id="TIGR00277">
    <property type="entry name" value="HDIG"/>
    <property type="match status" value="1"/>
</dbReference>
<feature type="transmembrane region" description="Helical" evidence="5">
    <location>
        <begin position="6"/>
        <end position="31"/>
    </location>
</feature>
<feature type="coiled-coil region" evidence="7">
    <location>
        <begin position="35"/>
        <end position="130"/>
    </location>
</feature>
<dbReference type="PANTHER" id="PTHR12826:SF15">
    <property type="entry name" value="RIBONUCLEASE Y"/>
    <property type="match status" value="1"/>
</dbReference>
<dbReference type="InterPro" id="IPR004088">
    <property type="entry name" value="KH_dom_type_1"/>
</dbReference>
<dbReference type="Gene3D" id="3.30.1370.10">
    <property type="entry name" value="K Homology domain, type 1"/>
    <property type="match status" value="1"/>
</dbReference>
<keyword evidence="2 5" id="KW-0255">Endonuclease</keyword>
<dbReference type="FunFam" id="1.10.3210.10:FF:000003">
    <property type="entry name" value="Ribonuclease Y"/>
    <property type="match status" value="1"/>
</dbReference>
<keyword evidence="5" id="KW-0812">Transmembrane</keyword>
<dbReference type="EMBL" id="QRUP01000001">
    <property type="protein sequence ID" value="RGR77003.1"/>
    <property type="molecule type" value="Genomic_DNA"/>
</dbReference>
<dbReference type="GO" id="GO:0005886">
    <property type="term" value="C:plasma membrane"/>
    <property type="evidence" value="ECO:0007669"/>
    <property type="project" value="UniProtKB-SubCell"/>
</dbReference>
<evidence type="ECO:0000256" key="4">
    <source>
        <dbReference type="ARBA" id="ARBA00022884"/>
    </source>
</evidence>
<dbReference type="SMART" id="SM00471">
    <property type="entry name" value="HDc"/>
    <property type="match status" value="1"/>
</dbReference>
<dbReference type="InterPro" id="IPR017705">
    <property type="entry name" value="Ribonuclease_Y"/>
</dbReference>
<dbReference type="GeneID" id="83014088"/>
<dbReference type="Pfam" id="PF00013">
    <property type="entry name" value="KH_1"/>
    <property type="match status" value="1"/>
</dbReference>
<dbReference type="AlphaFoldDB" id="A0A412G6V0"/>
<comment type="subcellular location">
    <subcellularLocation>
        <location evidence="5">Cell membrane</location>
        <topology evidence="5">Single-pass membrane protein</topology>
    </subcellularLocation>
</comment>
<accession>A0A412G6V0</accession>
<evidence type="ECO:0000256" key="1">
    <source>
        <dbReference type="ARBA" id="ARBA00022722"/>
    </source>
</evidence>
<dbReference type="SMART" id="SM00322">
    <property type="entry name" value="KH"/>
    <property type="match status" value="1"/>
</dbReference>
<keyword evidence="5" id="KW-1133">Transmembrane helix</keyword>
<sequence length="518" mass="58026">MMNSLVLSILSGIGGLAVGVIIMVITSRLGLNRDQQKAKLLLEEAQIKSENLVRQAVLDGRTQAYELKLAAEKEVKERKQELQDKENKLTRREDNLNFRDETLTAKEKQIENKNSQITDKLNVLEKMESQLQAKIDNQIVELERIASMSADDAKKELMDAVEKKMDKEVSVYIREREDEARSKASDSARNIIALAIQRYAQEETIERTVSVVGLPSEEMKGRIIGREGRNIKAIEQATGVDLIIDDTPETITVSCFDPIRREIARQALETLIRDGRIQPGRIEDVVRKVTNELNDTIMKTGEDAVFKLQIGRIDKELVRLLGRLRFRYSYGQNVLQHSMEVAYLSGMMAAELGLNQTLAKRAGLLHDIGKALDFEMDGSHVELGVKVAKKHGENAVVINAIHSHHGEVEPTTLISNLVAAADALSAARPGARFESFENYINRLEQLEAIANGFEGVDKTYAIQAGREIRVMVVPDKIDDVACHRVARDIKDKIEAELTYPGQIKVTVIRETRASELAK</sequence>
<keyword evidence="4 5" id="KW-0694">RNA-binding</keyword>
<dbReference type="GO" id="GO:0016787">
    <property type="term" value="F:hydrolase activity"/>
    <property type="evidence" value="ECO:0007669"/>
    <property type="project" value="UniProtKB-KW"/>
</dbReference>
<dbReference type="Proteomes" id="UP000284178">
    <property type="component" value="Unassembled WGS sequence"/>
</dbReference>
<dbReference type="EC" id="3.1.-.-" evidence="5 6"/>
<dbReference type="Gene3D" id="1.10.3210.10">
    <property type="entry name" value="Hypothetical protein af1432"/>
    <property type="match status" value="1"/>
</dbReference>
<keyword evidence="5" id="KW-1003">Cell membrane</keyword>
<dbReference type="InterPro" id="IPR022711">
    <property type="entry name" value="RNase_Y_N"/>
</dbReference>
<gene>
    <name evidence="5 9" type="primary">rny</name>
    <name evidence="9" type="ORF">DWY25_01535</name>
</gene>
<keyword evidence="7" id="KW-0175">Coiled coil</keyword>
<evidence type="ECO:0000256" key="2">
    <source>
        <dbReference type="ARBA" id="ARBA00022759"/>
    </source>
</evidence>
<dbReference type="InterPro" id="IPR003607">
    <property type="entry name" value="HD/PDEase_dom"/>
</dbReference>
<dbReference type="SUPFAM" id="SSF54791">
    <property type="entry name" value="Eukaryotic type KH-domain (KH-domain type I)"/>
    <property type="match status" value="1"/>
</dbReference>
<evidence type="ECO:0000313" key="9">
    <source>
        <dbReference type="EMBL" id="RGR77003.1"/>
    </source>
</evidence>
<reference evidence="9 10" key="1">
    <citation type="submission" date="2018-08" db="EMBL/GenBank/DDBJ databases">
        <title>A genome reference for cultivated species of the human gut microbiota.</title>
        <authorList>
            <person name="Zou Y."/>
            <person name="Xue W."/>
            <person name="Luo G."/>
        </authorList>
    </citation>
    <scope>NUCLEOTIDE SEQUENCE [LARGE SCALE GENOMIC DNA]</scope>
    <source>
        <strain evidence="9 10">AF24-29</strain>
    </source>
</reference>
<comment type="similarity">
    <text evidence="5">Belongs to the RNase Y family.</text>
</comment>
<evidence type="ECO:0000313" key="10">
    <source>
        <dbReference type="Proteomes" id="UP000284178"/>
    </source>
</evidence>
<dbReference type="RefSeq" id="WP_006060853.1">
    <property type="nucleotide sequence ID" value="NZ_CABJCV010000001.1"/>
</dbReference>
<dbReference type="CDD" id="cd22431">
    <property type="entry name" value="KH-I_RNaseY"/>
    <property type="match status" value="1"/>
</dbReference>
<protein>
    <recommendedName>
        <fullName evidence="5 6">Ribonuclease Y</fullName>
        <shortName evidence="5">RNase Y</shortName>
        <ecNumber evidence="5 6">3.1.-.-</ecNumber>
    </recommendedName>
</protein>
<dbReference type="GO" id="GO:0003723">
    <property type="term" value="F:RNA binding"/>
    <property type="evidence" value="ECO:0007669"/>
    <property type="project" value="UniProtKB-UniRule"/>
</dbReference>
<dbReference type="InterPro" id="IPR004087">
    <property type="entry name" value="KH_dom"/>
</dbReference>
<evidence type="ECO:0000256" key="5">
    <source>
        <dbReference type="HAMAP-Rule" id="MF_00335"/>
    </source>
</evidence>
<dbReference type="Pfam" id="PF01966">
    <property type="entry name" value="HD"/>
    <property type="match status" value="1"/>
</dbReference>
<dbReference type="GO" id="GO:0006402">
    <property type="term" value="P:mRNA catabolic process"/>
    <property type="evidence" value="ECO:0007669"/>
    <property type="project" value="UniProtKB-UniRule"/>
</dbReference>
<comment type="caution">
    <text evidence="9">The sequence shown here is derived from an EMBL/GenBank/DDBJ whole genome shotgun (WGS) entry which is preliminary data.</text>
</comment>
<dbReference type="NCBIfam" id="TIGR03319">
    <property type="entry name" value="RNase_Y"/>
    <property type="match status" value="1"/>
</dbReference>
<comment type="function">
    <text evidence="5">Endoribonuclease that initiates mRNA decay.</text>
</comment>
<dbReference type="Pfam" id="PF12072">
    <property type="entry name" value="RNase_Y_N"/>
    <property type="match status" value="1"/>
</dbReference>
<keyword evidence="5" id="KW-0472">Membrane</keyword>
<dbReference type="InterPro" id="IPR036612">
    <property type="entry name" value="KH_dom_type_1_sf"/>
</dbReference>
<dbReference type="PROSITE" id="PS50084">
    <property type="entry name" value="KH_TYPE_1"/>
    <property type="match status" value="1"/>
</dbReference>